<dbReference type="Proteomes" id="UP001523550">
    <property type="component" value="Unassembled WGS sequence"/>
</dbReference>
<dbReference type="InterPro" id="IPR036388">
    <property type="entry name" value="WH-like_DNA-bd_sf"/>
</dbReference>
<dbReference type="InterPro" id="IPR000835">
    <property type="entry name" value="HTH_MarR-typ"/>
</dbReference>
<comment type="caution">
    <text evidence="6">The sequence shown here is derived from an EMBL/GenBank/DDBJ whole genome shotgun (WGS) entry which is preliminary data.</text>
</comment>
<dbReference type="PROSITE" id="PS50995">
    <property type="entry name" value="HTH_MARR_2"/>
    <property type="match status" value="1"/>
</dbReference>
<feature type="compositionally biased region" description="Basic and acidic residues" evidence="4">
    <location>
        <begin position="192"/>
        <end position="202"/>
    </location>
</feature>
<evidence type="ECO:0000313" key="7">
    <source>
        <dbReference type="Proteomes" id="UP001523550"/>
    </source>
</evidence>
<keyword evidence="1" id="KW-0805">Transcription regulation</keyword>
<dbReference type="Pfam" id="PF01047">
    <property type="entry name" value="MarR"/>
    <property type="match status" value="1"/>
</dbReference>
<feature type="region of interest" description="Disordered" evidence="4">
    <location>
        <begin position="158"/>
        <end position="202"/>
    </location>
</feature>
<proteinExistence type="predicted"/>
<dbReference type="Gene3D" id="1.10.10.10">
    <property type="entry name" value="Winged helix-like DNA-binding domain superfamily/Winged helix DNA-binding domain"/>
    <property type="match status" value="1"/>
</dbReference>
<dbReference type="PRINTS" id="PR00598">
    <property type="entry name" value="HTHMARR"/>
</dbReference>
<dbReference type="GO" id="GO:0003677">
    <property type="term" value="F:DNA binding"/>
    <property type="evidence" value="ECO:0007669"/>
    <property type="project" value="UniProtKB-KW"/>
</dbReference>
<dbReference type="PANTHER" id="PTHR33164">
    <property type="entry name" value="TRANSCRIPTIONAL REGULATOR, MARR FAMILY"/>
    <property type="match status" value="1"/>
</dbReference>
<dbReference type="PANTHER" id="PTHR33164:SF89">
    <property type="entry name" value="MARR FAMILY REGULATORY PROTEIN"/>
    <property type="match status" value="1"/>
</dbReference>
<protein>
    <submittedName>
        <fullName evidence="6">DNA-binding MarR family transcriptional regulator</fullName>
    </submittedName>
</protein>
<organism evidence="6 7">
    <name type="scientific">Natronospira proteinivora</name>
    <dbReference type="NCBI Taxonomy" id="1807133"/>
    <lineage>
        <taxon>Bacteria</taxon>
        <taxon>Pseudomonadati</taxon>
        <taxon>Pseudomonadota</taxon>
        <taxon>Gammaproteobacteria</taxon>
        <taxon>Natronospirales</taxon>
        <taxon>Natronospiraceae</taxon>
        <taxon>Natronospira</taxon>
    </lineage>
</organism>
<dbReference type="InterPro" id="IPR011991">
    <property type="entry name" value="ArsR-like_HTH"/>
</dbReference>
<keyword evidence="2 6" id="KW-0238">DNA-binding</keyword>
<dbReference type="InterPro" id="IPR039422">
    <property type="entry name" value="MarR/SlyA-like"/>
</dbReference>
<dbReference type="InterPro" id="IPR036390">
    <property type="entry name" value="WH_DNA-bd_sf"/>
</dbReference>
<evidence type="ECO:0000256" key="4">
    <source>
        <dbReference type="SAM" id="MobiDB-lite"/>
    </source>
</evidence>
<dbReference type="SMART" id="SM00347">
    <property type="entry name" value="HTH_MARR"/>
    <property type="match status" value="1"/>
</dbReference>
<dbReference type="SUPFAM" id="SSF46785">
    <property type="entry name" value="Winged helix' DNA-binding domain"/>
    <property type="match status" value="1"/>
</dbReference>
<feature type="domain" description="HTH marR-type" evidence="5">
    <location>
        <begin position="14"/>
        <end position="146"/>
    </location>
</feature>
<evidence type="ECO:0000256" key="2">
    <source>
        <dbReference type="ARBA" id="ARBA00023125"/>
    </source>
</evidence>
<evidence type="ECO:0000256" key="1">
    <source>
        <dbReference type="ARBA" id="ARBA00023015"/>
    </source>
</evidence>
<evidence type="ECO:0000256" key="3">
    <source>
        <dbReference type="ARBA" id="ARBA00023163"/>
    </source>
</evidence>
<dbReference type="PROSITE" id="PS01117">
    <property type="entry name" value="HTH_MARR_1"/>
    <property type="match status" value="1"/>
</dbReference>
<evidence type="ECO:0000259" key="5">
    <source>
        <dbReference type="PROSITE" id="PS50995"/>
    </source>
</evidence>
<reference evidence="6 7" key="1">
    <citation type="submission" date="2022-03" db="EMBL/GenBank/DDBJ databases">
        <title>Genomic Encyclopedia of Type Strains, Phase III (KMG-III): the genomes of soil and plant-associated and newly described type strains.</title>
        <authorList>
            <person name="Whitman W."/>
        </authorList>
    </citation>
    <scope>NUCLEOTIDE SEQUENCE [LARGE SCALE GENOMIC DNA]</scope>
    <source>
        <strain evidence="6 7">BSker1</strain>
    </source>
</reference>
<dbReference type="InterPro" id="IPR023187">
    <property type="entry name" value="Tscrpt_reg_MarR-type_CS"/>
</dbReference>
<keyword evidence="3" id="KW-0804">Transcription</keyword>
<keyword evidence="7" id="KW-1185">Reference proteome</keyword>
<name>A0ABT1GEW8_9GAMM</name>
<gene>
    <name evidence="6" type="ORF">J2T60_002497</name>
</gene>
<dbReference type="EMBL" id="JALJYF010000002">
    <property type="protein sequence ID" value="MCP1728497.1"/>
    <property type="molecule type" value="Genomic_DNA"/>
</dbReference>
<evidence type="ECO:0000313" key="6">
    <source>
        <dbReference type="EMBL" id="MCP1728497.1"/>
    </source>
</evidence>
<dbReference type="CDD" id="cd00090">
    <property type="entry name" value="HTH_ARSR"/>
    <property type="match status" value="1"/>
</dbReference>
<accession>A0ABT1GEW8</accession>
<dbReference type="RefSeq" id="WP_253450768.1">
    <property type="nucleotide sequence ID" value="NZ_JALJYF010000002.1"/>
</dbReference>
<sequence length="202" mass="22613">MSANANSSLTSQYDESILRALRRIIRAVDLYSRQLSVRHSLTGPQLVCMRQLVSGGAMTPGQLAREISLSPATISGILDRLERRGYLTRERRPEDKRQVLVQLTEDGRTVAENTPLPLHERFTERLSQLPETRQAEIDRVLQEVVTMMEAEEIDAAPLLANWPTGSETAQVRPLRGEPSHSRPSPDTGDAQVRSDHDLLGNR</sequence>